<keyword evidence="3" id="KW-1185">Reference proteome</keyword>
<dbReference type="EMBL" id="MPTB01000097">
    <property type="protein sequence ID" value="OMD35303.1"/>
    <property type="molecule type" value="Genomic_DNA"/>
</dbReference>
<sequence length="142" mass="16248">MANMDRGNKKITINEIREFEGKYVLKLPEQYIDFLLKNNGGYPKASTFKISDEAGESVVNKFYGIGDMKGNLAKVFEILDGELPDGFISIASDPGGNEICIGISEKYFGKIYFWMHDMESDEEMENMIFLKTSFNDFFDNLY</sequence>
<dbReference type="RefSeq" id="WP_076114590.1">
    <property type="nucleotide sequence ID" value="NZ_MPTB01000097.1"/>
</dbReference>
<comment type="caution">
    <text evidence="2">The sequence shown here is derived from an EMBL/GenBank/DDBJ whole genome shotgun (WGS) entry which is preliminary data.</text>
</comment>
<dbReference type="Gene3D" id="3.40.1580.10">
    <property type="entry name" value="SMI1/KNR4-like"/>
    <property type="match status" value="1"/>
</dbReference>
<organism evidence="2 3">
    <name type="scientific">Paenibacillus borealis</name>
    <dbReference type="NCBI Taxonomy" id="160799"/>
    <lineage>
        <taxon>Bacteria</taxon>
        <taxon>Bacillati</taxon>
        <taxon>Bacillota</taxon>
        <taxon>Bacilli</taxon>
        <taxon>Bacillales</taxon>
        <taxon>Paenibacillaceae</taxon>
        <taxon>Paenibacillus</taxon>
    </lineage>
</organism>
<proteinExistence type="predicted"/>
<accession>A0ABX3GS33</accession>
<protein>
    <submittedName>
        <fullName evidence="2">SMI1/KNR4 family protein</fullName>
    </submittedName>
</protein>
<feature type="domain" description="Knr4/Smi1-like" evidence="1">
    <location>
        <begin position="10"/>
        <end position="140"/>
    </location>
</feature>
<evidence type="ECO:0000259" key="1">
    <source>
        <dbReference type="SMART" id="SM00860"/>
    </source>
</evidence>
<dbReference type="Pfam" id="PF09346">
    <property type="entry name" value="SMI1_KNR4"/>
    <property type="match status" value="1"/>
</dbReference>
<reference evidence="2 3" key="1">
    <citation type="submission" date="2016-10" db="EMBL/GenBank/DDBJ databases">
        <title>Paenibacillus species isolates.</title>
        <authorList>
            <person name="Beno S.M."/>
        </authorList>
    </citation>
    <scope>NUCLEOTIDE SEQUENCE [LARGE SCALE GENOMIC DNA]</scope>
    <source>
        <strain evidence="2 3">FSL H7-0744</strain>
    </source>
</reference>
<dbReference type="InterPro" id="IPR037883">
    <property type="entry name" value="Knr4/Smi1-like_sf"/>
</dbReference>
<dbReference type="InterPro" id="IPR018958">
    <property type="entry name" value="Knr4/Smi1-like_dom"/>
</dbReference>
<dbReference type="SMART" id="SM00860">
    <property type="entry name" value="SMI1_KNR4"/>
    <property type="match status" value="1"/>
</dbReference>
<evidence type="ECO:0000313" key="2">
    <source>
        <dbReference type="EMBL" id="OMD35303.1"/>
    </source>
</evidence>
<evidence type="ECO:0000313" key="3">
    <source>
        <dbReference type="Proteomes" id="UP000187412"/>
    </source>
</evidence>
<dbReference type="SUPFAM" id="SSF160631">
    <property type="entry name" value="SMI1/KNR4-like"/>
    <property type="match status" value="1"/>
</dbReference>
<dbReference type="Proteomes" id="UP000187412">
    <property type="component" value="Unassembled WGS sequence"/>
</dbReference>
<name>A0ABX3GS33_PAEBO</name>
<gene>
    <name evidence="2" type="ORF">BSK56_33075</name>
</gene>